<feature type="transmembrane region" description="Helical" evidence="5">
    <location>
        <begin position="567"/>
        <end position="585"/>
    </location>
</feature>
<dbReference type="InterPro" id="IPR032816">
    <property type="entry name" value="VTT_dom"/>
</dbReference>
<evidence type="ECO:0000256" key="3">
    <source>
        <dbReference type="ARBA" id="ARBA00022801"/>
    </source>
</evidence>
<gene>
    <name evidence="7" type="ORF">LP43_2319</name>
</gene>
<dbReference type="PANTHER" id="PTHR18896">
    <property type="entry name" value="PHOSPHOLIPASE D"/>
    <property type="match status" value="1"/>
</dbReference>
<dbReference type="InterPro" id="IPR015679">
    <property type="entry name" value="PLipase_D_fam"/>
</dbReference>
<evidence type="ECO:0000256" key="5">
    <source>
        <dbReference type="SAM" id="Phobius"/>
    </source>
</evidence>
<dbReference type="PANTHER" id="PTHR18896:SF76">
    <property type="entry name" value="PHOSPHOLIPASE"/>
    <property type="match status" value="1"/>
</dbReference>
<dbReference type="RefSeq" id="WP_036315508.1">
    <property type="nucleotide sequence ID" value="NZ_JRQD01000006.1"/>
</dbReference>
<dbReference type="CDD" id="cd09143">
    <property type="entry name" value="PLDc_vPLD1_2_like_bac_2"/>
    <property type="match status" value="1"/>
</dbReference>
<dbReference type="GO" id="GO:0009395">
    <property type="term" value="P:phospholipid catabolic process"/>
    <property type="evidence" value="ECO:0007669"/>
    <property type="project" value="TreeGrafter"/>
</dbReference>
<dbReference type="Pfam" id="PF00614">
    <property type="entry name" value="PLDc"/>
    <property type="match status" value="1"/>
</dbReference>
<sequence>MSKSNIIQEGINCWQQVHADRVALLIDGENYFGAFHSAVQKARHTVYILSWDIDSRMRLIRKEDSPSDFPEELGAFISHVLKQNPELDIYILNWDWAMVYTMEREWLPMYKPAWKSQSRLHFKLDGECPLGASQHQKVVVIDDEIAFSGGFDLGKHRWDTSNHEASDKRRLDPDNQPYPPFHDVQMLVSGQAAKTLAELVRERWLRATGEQLTSPQEKTDSAWPEQVDSWFENVDVAISRTFPKYETQTEVREVEQLYIDAIKAAEKLIYIENQYFTSWKVADLLAESLQQREGPDVVLVLPLMTGGWLEQVTMDVLRHRVVCRLQEADAHNRLRICYPHHEALGQSHISVHAKVMVVDDKLLRVGSANLSNRSMGFDSECDLAIEAKDEQQRGQVSRFRERLLSEHFDLSEDDLRQTLSQDGSLIKMIDARQDGKRTLRLLDCQVPELAEQMLPSSAVVDPERPLQPEQMTQMFLPIEEPKSTSKQWWKIIALLLVVIALTMVWRFTPLSEWLSPDTLAVAAEGIKSHPLTPLLVITVFSLAGLLAFPVTLLIVTTALAFGPMWGAVYSIIGSIVSALLAYALGHKLGRKTVQKLAGSSINRLSRRLAHHGVLAVITVRIIPVAPFTAINLVAGASHIKTKDFILGTLLGMLPGILGLTVFADSLIKTIQQPEPSQIAIFAVIIAVITLVMVGLKNLLNKKQEEEEE</sequence>
<dbReference type="SUPFAM" id="SSF56024">
    <property type="entry name" value="Phospholipase D/nuclease"/>
    <property type="match status" value="2"/>
</dbReference>
<keyword evidence="5" id="KW-0812">Transmembrane</keyword>
<keyword evidence="4" id="KW-0443">Lipid metabolism</keyword>
<dbReference type="AlphaFoldDB" id="A0A0A0BFU7"/>
<proteinExistence type="predicted"/>
<dbReference type="CDD" id="cd09140">
    <property type="entry name" value="PLDc_vPLD1_2_like_bac_1"/>
    <property type="match status" value="1"/>
</dbReference>
<evidence type="ECO:0000259" key="6">
    <source>
        <dbReference type="PROSITE" id="PS50035"/>
    </source>
</evidence>
<feature type="transmembrane region" description="Helical" evidence="5">
    <location>
        <begin position="678"/>
        <end position="699"/>
    </location>
</feature>
<protein>
    <recommendedName>
        <fullName evidence="6">PLD phosphodiesterase domain-containing protein</fullName>
    </recommendedName>
</protein>
<feature type="domain" description="PLD phosphodiesterase" evidence="6">
    <location>
        <begin position="347"/>
        <end position="374"/>
    </location>
</feature>
<dbReference type="PROSITE" id="PS50035">
    <property type="entry name" value="PLD"/>
    <property type="match status" value="2"/>
</dbReference>
<evidence type="ECO:0000256" key="1">
    <source>
        <dbReference type="ARBA" id="ARBA00000798"/>
    </source>
</evidence>
<dbReference type="Pfam" id="PF09335">
    <property type="entry name" value="VTT_dom"/>
    <property type="match status" value="1"/>
</dbReference>
<dbReference type="InterPro" id="IPR025202">
    <property type="entry name" value="PLD-like_dom"/>
</dbReference>
<feature type="transmembrane region" description="Helical" evidence="5">
    <location>
        <begin position="644"/>
        <end position="666"/>
    </location>
</feature>
<keyword evidence="5" id="KW-0472">Membrane</keyword>
<keyword evidence="5" id="KW-1133">Transmembrane helix</keyword>
<dbReference type="EMBL" id="JRQD01000006">
    <property type="protein sequence ID" value="KGM06004.1"/>
    <property type="molecule type" value="Genomic_DNA"/>
</dbReference>
<organism evidence="7 8">
    <name type="scientific">Methylophaga thiooxydans</name>
    <dbReference type="NCBI Taxonomy" id="392484"/>
    <lineage>
        <taxon>Bacteria</taxon>
        <taxon>Pseudomonadati</taxon>
        <taxon>Pseudomonadota</taxon>
        <taxon>Gammaproteobacteria</taxon>
        <taxon>Thiotrichales</taxon>
        <taxon>Piscirickettsiaceae</taxon>
        <taxon>Methylophaga</taxon>
    </lineage>
</organism>
<feature type="transmembrane region" description="Helical" evidence="5">
    <location>
        <begin position="612"/>
        <end position="632"/>
    </location>
</feature>
<accession>A0A0A0BFU7</accession>
<comment type="catalytic activity">
    <reaction evidence="1">
        <text>a 1,2-diacyl-sn-glycero-3-phosphocholine + H2O = a 1,2-diacyl-sn-glycero-3-phosphate + choline + H(+)</text>
        <dbReference type="Rhea" id="RHEA:14445"/>
        <dbReference type="ChEBI" id="CHEBI:15354"/>
        <dbReference type="ChEBI" id="CHEBI:15377"/>
        <dbReference type="ChEBI" id="CHEBI:15378"/>
        <dbReference type="ChEBI" id="CHEBI:57643"/>
        <dbReference type="ChEBI" id="CHEBI:58608"/>
        <dbReference type="EC" id="3.1.4.4"/>
    </reaction>
</comment>
<evidence type="ECO:0000256" key="2">
    <source>
        <dbReference type="ARBA" id="ARBA00022737"/>
    </source>
</evidence>
<feature type="domain" description="PLD phosphodiesterase" evidence="6">
    <location>
        <begin position="130"/>
        <end position="157"/>
    </location>
</feature>
<dbReference type="InterPro" id="IPR001736">
    <property type="entry name" value="PLipase_D/transphosphatidylase"/>
</dbReference>
<dbReference type="Proteomes" id="UP000029999">
    <property type="component" value="Unassembled WGS sequence"/>
</dbReference>
<dbReference type="STRING" id="392484.LP43_2319"/>
<feature type="transmembrane region" description="Helical" evidence="5">
    <location>
        <begin position="534"/>
        <end position="561"/>
    </location>
</feature>
<dbReference type="Gene3D" id="3.30.870.10">
    <property type="entry name" value="Endonuclease Chain A"/>
    <property type="match status" value="2"/>
</dbReference>
<reference evidence="7 8" key="1">
    <citation type="submission" date="2014-09" db="EMBL/GenBank/DDBJ databases">
        <authorList>
            <person name="Grob C."/>
            <person name="Taubert M."/>
            <person name="Howat A.M."/>
            <person name="Burns O.J."/>
            <person name="Dixon J.L."/>
            <person name="Chen Y."/>
            <person name="Murrell J.C."/>
        </authorList>
    </citation>
    <scope>NUCLEOTIDE SEQUENCE [LARGE SCALE GENOMIC DNA]</scope>
    <source>
        <strain evidence="7">L4</strain>
    </source>
</reference>
<name>A0A0A0BFU7_9GAMM</name>
<dbReference type="GO" id="GO:0004630">
    <property type="term" value="F:phospholipase D activity"/>
    <property type="evidence" value="ECO:0007669"/>
    <property type="project" value="UniProtKB-EC"/>
</dbReference>
<dbReference type="SMART" id="SM00155">
    <property type="entry name" value="PLDc"/>
    <property type="match status" value="2"/>
</dbReference>
<evidence type="ECO:0000313" key="8">
    <source>
        <dbReference type="Proteomes" id="UP000029999"/>
    </source>
</evidence>
<dbReference type="Pfam" id="PF13091">
    <property type="entry name" value="PLDc_2"/>
    <property type="match status" value="1"/>
</dbReference>
<evidence type="ECO:0000256" key="4">
    <source>
        <dbReference type="ARBA" id="ARBA00023098"/>
    </source>
</evidence>
<evidence type="ECO:0000313" key="7">
    <source>
        <dbReference type="EMBL" id="KGM06004.1"/>
    </source>
</evidence>
<keyword evidence="3" id="KW-0378">Hydrolase</keyword>
<comment type="caution">
    <text evidence="7">The sequence shown here is derived from an EMBL/GenBank/DDBJ whole genome shotgun (WGS) entry which is preliminary data.</text>
</comment>
<keyword evidence="2" id="KW-0677">Repeat</keyword>
<dbReference type="GO" id="GO:0005886">
    <property type="term" value="C:plasma membrane"/>
    <property type="evidence" value="ECO:0007669"/>
    <property type="project" value="UniProtKB-ARBA"/>
</dbReference>
<feature type="transmembrane region" description="Helical" evidence="5">
    <location>
        <begin position="488"/>
        <end position="507"/>
    </location>
</feature>